<evidence type="ECO:0000256" key="1">
    <source>
        <dbReference type="ARBA" id="ARBA00004418"/>
    </source>
</evidence>
<gene>
    <name evidence="6" type="ORF">M2319_003123</name>
</gene>
<dbReference type="SUPFAM" id="SSF53850">
    <property type="entry name" value="Periplasmic binding protein-like II"/>
    <property type="match status" value="1"/>
</dbReference>
<dbReference type="Gene3D" id="3.40.190.10">
    <property type="entry name" value="Periplasmic binding protein-like II"/>
    <property type="match status" value="1"/>
</dbReference>
<keyword evidence="7" id="KW-1185">Reference proteome</keyword>
<proteinExistence type="inferred from homology"/>
<accession>A0ABT3HEK1</accession>
<dbReference type="InterPro" id="IPR039424">
    <property type="entry name" value="SBP_5"/>
</dbReference>
<evidence type="ECO:0000256" key="3">
    <source>
        <dbReference type="ARBA" id="ARBA00022729"/>
    </source>
</evidence>
<feature type="domain" description="Solute-binding protein family 5" evidence="5">
    <location>
        <begin position="73"/>
        <end position="403"/>
    </location>
</feature>
<dbReference type="Pfam" id="PF00496">
    <property type="entry name" value="SBP_bac_5"/>
    <property type="match status" value="1"/>
</dbReference>
<evidence type="ECO:0000256" key="4">
    <source>
        <dbReference type="SAM" id="SignalP"/>
    </source>
</evidence>
<keyword evidence="3 4" id="KW-0732">Signal</keyword>
<dbReference type="Gene3D" id="3.10.105.10">
    <property type="entry name" value="Dipeptide-binding Protein, Domain 3"/>
    <property type="match status" value="1"/>
</dbReference>
<dbReference type="PIRSF" id="PIRSF002741">
    <property type="entry name" value="MppA"/>
    <property type="match status" value="1"/>
</dbReference>
<dbReference type="CDD" id="cd08494">
    <property type="entry name" value="PBP2_NikA_DppA_OppA_like_6"/>
    <property type="match status" value="1"/>
</dbReference>
<name>A0ABT3HEK1_9HYPH</name>
<dbReference type="EMBL" id="JAOQNS010000009">
    <property type="protein sequence ID" value="MCW2308774.1"/>
    <property type="molecule type" value="Genomic_DNA"/>
</dbReference>
<feature type="chain" id="PRO_5046781861" evidence="4">
    <location>
        <begin position="27"/>
        <end position="496"/>
    </location>
</feature>
<evidence type="ECO:0000313" key="7">
    <source>
        <dbReference type="Proteomes" id="UP001209755"/>
    </source>
</evidence>
<comment type="similarity">
    <text evidence="2">Belongs to the bacterial solute-binding protein 5 family.</text>
</comment>
<dbReference type="PANTHER" id="PTHR30290:SF38">
    <property type="entry name" value="D,D-DIPEPTIDE-BINDING PERIPLASMIC PROTEIN DDPA-RELATED"/>
    <property type="match status" value="1"/>
</dbReference>
<dbReference type="Proteomes" id="UP001209755">
    <property type="component" value="Unassembled WGS sequence"/>
</dbReference>
<dbReference type="Gene3D" id="3.90.76.10">
    <property type="entry name" value="Dipeptide-binding Protein, Domain 1"/>
    <property type="match status" value="1"/>
</dbReference>
<dbReference type="InterPro" id="IPR000914">
    <property type="entry name" value="SBP_5_dom"/>
</dbReference>
<feature type="signal peptide" evidence="4">
    <location>
        <begin position="1"/>
        <end position="26"/>
    </location>
</feature>
<comment type="caution">
    <text evidence="6">The sequence shown here is derived from an EMBL/GenBank/DDBJ whole genome shotgun (WGS) entry which is preliminary data.</text>
</comment>
<comment type="subcellular location">
    <subcellularLocation>
        <location evidence="1">Periplasm</location>
    </subcellularLocation>
</comment>
<protein>
    <submittedName>
        <fullName evidence="6">Peptide/nickel transport system substrate-binding protein</fullName>
    </submittedName>
</protein>
<dbReference type="PANTHER" id="PTHR30290">
    <property type="entry name" value="PERIPLASMIC BINDING COMPONENT OF ABC TRANSPORTER"/>
    <property type="match status" value="1"/>
</dbReference>
<dbReference type="RefSeq" id="WP_264602381.1">
    <property type="nucleotide sequence ID" value="NZ_JAOQNS010000009.1"/>
</dbReference>
<evidence type="ECO:0000259" key="5">
    <source>
        <dbReference type="Pfam" id="PF00496"/>
    </source>
</evidence>
<reference evidence="7" key="1">
    <citation type="submission" date="2023-07" db="EMBL/GenBank/DDBJ databases">
        <title>Genome sequencing of Purple Non-Sulfur Bacteria from various extreme environments.</title>
        <authorList>
            <person name="Mayer M."/>
        </authorList>
    </citation>
    <scope>NUCLEOTIDE SEQUENCE [LARGE SCALE GENOMIC DNA]</scope>
    <source>
        <strain evidence="7">DSM 17935</strain>
    </source>
</reference>
<evidence type="ECO:0000313" key="6">
    <source>
        <dbReference type="EMBL" id="MCW2308774.1"/>
    </source>
</evidence>
<dbReference type="InterPro" id="IPR030678">
    <property type="entry name" value="Peptide/Ni-bd"/>
</dbReference>
<organism evidence="6 7">
    <name type="scientific">Rhodobium gokarnense</name>
    <dbReference type="NCBI Taxonomy" id="364296"/>
    <lineage>
        <taxon>Bacteria</taxon>
        <taxon>Pseudomonadati</taxon>
        <taxon>Pseudomonadota</taxon>
        <taxon>Alphaproteobacteria</taxon>
        <taxon>Hyphomicrobiales</taxon>
        <taxon>Rhodobiaceae</taxon>
        <taxon>Rhodobium</taxon>
    </lineage>
</organism>
<sequence>MIITARGLGSRILAAAALGAALTVSAAAKDTLTMGMVLEPPHLDPTAAAAAAIDEVVYANVFEGLTRIDRKGEVKPALAASWEIAEDDVTYTFHLRKGVTFHDGSDFDCEDVAFTLNRARAEDSVNAQKRLFAPIESVDCPDPSTAVVKLSAPTGSFLFDMGWGDAVIVAPETADSNKTDPVGTGPFTFKRWVKGDRVELVRNENYWGEPVPLSAATFKFIADPSAAAAALMAGDLDAFANFPAPELLPQFEADPRFTVVSGTTEGETILALNNARPPLNDIRVRRAIAHAVDKQAIIDGAMFGQGTPIGSHVAPHNPAYIDLTGRYPHDPEKAKELLKEVGAETLKLTLRLPPPPYARRSGEIAAAQLKEVGIDVEIVPVEWAQWLDQVFKRTDYDMTIVSHTEPADIEIYARDSYYFNYESRQFRAAYHDYATTLAPAEAKAKLGQLQKILAEDCVNVFLFQLAKTGVWNAHVEGIWENSPVQANDLTDVRWVE</sequence>
<evidence type="ECO:0000256" key="2">
    <source>
        <dbReference type="ARBA" id="ARBA00005695"/>
    </source>
</evidence>